<evidence type="ECO:0000313" key="3">
    <source>
        <dbReference type="Proteomes" id="UP001372338"/>
    </source>
</evidence>
<name>A0AAN9FRE3_CROPI</name>
<gene>
    <name evidence="2" type="ORF">RIF29_08956</name>
</gene>
<sequence>MNWVPPVYPWVGVNCDGACNVDPQVVVCRGLIMIALYDIHWAFSRNLTATIVLNFGCCCDCIMLVTIANNWWKMLCDTLSLRNWI</sequence>
<organism evidence="2 3">
    <name type="scientific">Crotalaria pallida</name>
    <name type="common">Smooth rattlebox</name>
    <name type="synonym">Crotalaria striata</name>
    <dbReference type="NCBI Taxonomy" id="3830"/>
    <lineage>
        <taxon>Eukaryota</taxon>
        <taxon>Viridiplantae</taxon>
        <taxon>Streptophyta</taxon>
        <taxon>Embryophyta</taxon>
        <taxon>Tracheophyta</taxon>
        <taxon>Spermatophyta</taxon>
        <taxon>Magnoliopsida</taxon>
        <taxon>eudicotyledons</taxon>
        <taxon>Gunneridae</taxon>
        <taxon>Pentapetalae</taxon>
        <taxon>rosids</taxon>
        <taxon>fabids</taxon>
        <taxon>Fabales</taxon>
        <taxon>Fabaceae</taxon>
        <taxon>Papilionoideae</taxon>
        <taxon>50 kb inversion clade</taxon>
        <taxon>genistoids sensu lato</taxon>
        <taxon>core genistoids</taxon>
        <taxon>Crotalarieae</taxon>
        <taxon>Crotalaria</taxon>
    </lineage>
</organism>
<dbReference type="AlphaFoldDB" id="A0AAN9FRE3"/>
<dbReference type="Proteomes" id="UP001372338">
    <property type="component" value="Unassembled WGS sequence"/>
</dbReference>
<reference evidence="2 3" key="1">
    <citation type="submission" date="2024-01" db="EMBL/GenBank/DDBJ databases">
        <title>The genomes of 5 underutilized Papilionoideae crops provide insights into root nodulation and disease resistanc.</title>
        <authorList>
            <person name="Yuan L."/>
        </authorList>
    </citation>
    <scope>NUCLEOTIDE SEQUENCE [LARGE SCALE GENOMIC DNA]</scope>
    <source>
        <strain evidence="2">ZHUSHIDOU_FW_LH</strain>
        <tissue evidence="2">Leaf</tissue>
    </source>
</reference>
<dbReference type="EMBL" id="JAYWIO010000002">
    <property type="protein sequence ID" value="KAK7281192.1"/>
    <property type="molecule type" value="Genomic_DNA"/>
</dbReference>
<protein>
    <submittedName>
        <fullName evidence="2">Uncharacterized protein</fullName>
    </submittedName>
</protein>
<accession>A0AAN9FRE3</accession>
<keyword evidence="1" id="KW-0812">Transmembrane</keyword>
<keyword evidence="1" id="KW-1133">Transmembrane helix</keyword>
<keyword evidence="1" id="KW-0472">Membrane</keyword>
<proteinExistence type="predicted"/>
<evidence type="ECO:0000256" key="1">
    <source>
        <dbReference type="SAM" id="Phobius"/>
    </source>
</evidence>
<keyword evidence="3" id="KW-1185">Reference proteome</keyword>
<comment type="caution">
    <text evidence="2">The sequence shown here is derived from an EMBL/GenBank/DDBJ whole genome shotgun (WGS) entry which is preliminary data.</text>
</comment>
<feature type="transmembrane region" description="Helical" evidence="1">
    <location>
        <begin position="51"/>
        <end position="72"/>
    </location>
</feature>
<evidence type="ECO:0000313" key="2">
    <source>
        <dbReference type="EMBL" id="KAK7281192.1"/>
    </source>
</evidence>